<keyword evidence="4" id="KW-1185">Reference proteome</keyword>
<evidence type="ECO:0000256" key="1">
    <source>
        <dbReference type="SAM" id="SignalP"/>
    </source>
</evidence>
<evidence type="ECO:0000313" key="4">
    <source>
        <dbReference type="Proteomes" id="UP000005408"/>
    </source>
</evidence>
<dbReference type="Proteomes" id="UP000005408">
    <property type="component" value="Unassembled WGS sequence"/>
</dbReference>
<dbReference type="Gene3D" id="3.50.50.60">
    <property type="entry name" value="FAD/NAD(P)-binding domain"/>
    <property type="match status" value="1"/>
</dbReference>
<dbReference type="Gene3D" id="3.30.70.1990">
    <property type="match status" value="1"/>
</dbReference>
<accession>A0A8W8M6X1</accession>
<dbReference type="InterPro" id="IPR036188">
    <property type="entry name" value="FAD/NAD-bd_sf"/>
</dbReference>
<dbReference type="SUPFAM" id="SSF51905">
    <property type="entry name" value="FAD/NAD(P)-binding domain"/>
    <property type="match status" value="1"/>
</dbReference>
<dbReference type="OMA" id="TMQGYGH"/>
<dbReference type="Gene3D" id="1.10.405.20">
    <property type="match status" value="1"/>
</dbReference>
<dbReference type="Pfam" id="PF01593">
    <property type="entry name" value="Amino_oxidase"/>
    <property type="match status" value="1"/>
</dbReference>
<feature type="signal peptide" evidence="1">
    <location>
        <begin position="1"/>
        <end position="19"/>
    </location>
</feature>
<organism evidence="3 4">
    <name type="scientific">Magallana gigas</name>
    <name type="common">Pacific oyster</name>
    <name type="synonym">Crassostrea gigas</name>
    <dbReference type="NCBI Taxonomy" id="29159"/>
    <lineage>
        <taxon>Eukaryota</taxon>
        <taxon>Metazoa</taxon>
        <taxon>Spiralia</taxon>
        <taxon>Lophotrochozoa</taxon>
        <taxon>Mollusca</taxon>
        <taxon>Bivalvia</taxon>
        <taxon>Autobranchia</taxon>
        <taxon>Pteriomorphia</taxon>
        <taxon>Ostreida</taxon>
        <taxon>Ostreoidea</taxon>
        <taxon>Ostreidae</taxon>
        <taxon>Magallana</taxon>
    </lineage>
</organism>
<dbReference type="EnsemblMetazoa" id="G31639.2">
    <property type="protein sequence ID" value="G31639.2:cds"/>
    <property type="gene ID" value="G31639"/>
</dbReference>
<dbReference type="GO" id="GO:0016491">
    <property type="term" value="F:oxidoreductase activity"/>
    <property type="evidence" value="ECO:0007669"/>
    <property type="project" value="InterPro"/>
</dbReference>
<keyword evidence="1" id="KW-0732">Signal</keyword>
<dbReference type="InterPro" id="IPR050281">
    <property type="entry name" value="Flavin_monoamine_oxidase"/>
</dbReference>
<dbReference type="PANTHER" id="PTHR10742">
    <property type="entry name" value="FLAVIN MONOAMINE OXIDASE"/>
    <property type="match status" value="1"/>
</dbReference>
<sequence length="523" mass="60557">MDFHVFLALLVAFGPFVVGSPLDLRTLRRFQRNRSNDKCKAHKIVTSGYPRIRGPRTLDDRIVIVGAGIGGVHMASLLKDRGYRNVVILEQRPEIGGKAYSRFYRGVWNEFGTVFFTDIYDQTAKLIEKYTPDFRIKSKSTSSVMQNDNEETSWREFLIQNTGETNPQVALRRIVAQLNRYEQIHRCLFGNYSSELMPRPTPDVMYEIQGTVLEFLQRNDLLLLAPYFRIFLTTNGYGYINETAAIYGLMWVPPVVIRGTFTPTNGFWILEGGFQVLVNEIAKQRNLDIRLGVDVVQIQRRNGPLGVFVSYKSKGSSAVLTDRFDFLILSPAMNSLFDIVDFHPQEKNIFKNLMNANFVTSLVESDIGRRPRDPQVYFNHDLDQLSYSMYLSITFYHLKNNITGDDYRFGTRENGPDGRPQETTMYYQYGLENPWAIDIDSMIQSKLGAFLKRFDKTNPRVLEQIKWGYYFPRFPPQAADRGYLWDILDMQGQFNTWYIGSSVCFESFESVVEYNNLLMKLQH</sequence>
<protein>
    <recommendedName>
        <fullName evidence="2">Amine oxidase domain-containing protein</fullName>
    </recommendedName>
</protein>
<evidence type="ECO:0000313" key="3">
    <source>
        <dbReference type="EnsemblMetazoa" id="G31639.2:cds"/>
    </source>
</evidence>
<dbReference type="InterPro" id="IPR002937">
    <property type="entry name" value="Amino_oxidase"/>
</dbReference>
<evidence type="ECO:0000259" key="2">
    <source>
        <dbReference type="Pfam" id="PF01593"/>
    </source>
</evidence>
<dbReference type="OrthoDB" id="5046242at2759"/>
<name>A0A8W8M6X1_MAGGI</name>
<proteinExistence type="predicted"/>
<dbReference type="EnsemblMetazoa" id="G31639.1">
    <property type="protein sequence ID" value="G31639.1:cds"/>
    <property type="gene ID" value="G31639"/>
</dbReference>
<feature type="chain" id="PRO_5042431783" description="Amine oxidase domain-containing protein" evidence="1">
    <location>
        <begin position="20"/>
        <end position="523"/>
    </location>
</feature>
<dbReference type="AlphaFoldDB" id="A0A8W8M6X1"/>
<dbReference type="PANTHER" id="PTHR10742:SF410">
    <property type="entry name" value="LYSINE-SPECIFIC HISTONE DEMETHYLASE 2"/>
    <property type="match status" value="1"/>
</dbReference>
<reference evidence="3" key="1">
    <citation type="submission" date="2022-08" db="UniProtKB">
        <authorList>
            <consortium name="EnsemblMetazoa"/>
        </authorList>
    </citation>
    <scope>IDENTIFICATION</scope>
    <source>
        <strain evidence="3">05x7-T-G4-1.051#20</strain>
    </source>
</reference>
<feature type="domain" description="Amine oxidase" evidence="2">
    <location>
        <begin position="70"/>
        <end position="310"/>
    </location>
</feature>